<feature type="transmembrane region" description="Helical" evidence="6">
    <location>
        <begin position="261"/>
        <end position="279"/>
    </location>
</feature>
<keyword evidence="3 6" id="KW-1133">Transmembrane helix</keyword>
<proteinExistence type="predicted"/>
<gene>
    <name evidence="7" type="ORF">PV05_07135</name>
</gene>
<evidence type="ECO:0000256" key="4">
    <source>
        <dbReference type="ARBA" id="ARBA00023136"/>
    </source>
</evidence>
<feature type="region of interest" description="Disordered" evidence="5">
    <location>
        <begin position="300"/>
        <end position="319"/>
    </location>
</feature>
<dbReference type="Proteomes" id="UP000054342">
    <property type="component" value="Unassembled WGS sequence"/>
</dbReference>
<dbReference type="HOGENOM" id="CLU_033465_6_1_1"/>
<evidence type="ECO:0000256" key="2">
    <source>
        <dbReference type="ARBA" id="ARBA00022692"/>
    </source>
</evidence>
<evidence type="ECO:0000256" key="1">
    <source>
        <dbReference type="ARBA" id="ARBA00004141"/>
    </source>
</evidence>
<dbReference type="OrthoDB" id="4521223at2759"/>
<protein>
    <recommendedName>
        <fullName evidence="9">Parasitic phase-specific protein PSP-1</fullName>
    </recommendedName>
</protein>
<evidence type="ECO:0000256" key="6">
    <source>
        <dbReference type="SAM" id="Phobius"/>
    </source>
</evidence>
<dbReference type="RefSeq" id="XP_013315384.1">
    <property type="nucleotide sequence ID" value="XM_013459930.1"/>
</dbReference>
<dbReference type="Pfam" id="PF04479">
    <property type="entry name" value="RTA1"/>
    <property type="match status" value="1"/>
</dbReference>
<dbReference type="AlphaFoldDB" id="A0A0D2EJC3"/>
<feature type="transmembrane region" description="Helical" evidence="6">
    <location>
        <begin position="177"/>
        <end position="197"/>
    </location>
</feature>
<dbReference type="GO" id="GO:0005886">
    <property type="term" value="C:plasma membrane"/>
    <property type="evidence" value="ECO:0007669"/>
    <property type="project" value="TreeGrafter"/>
</dbReference>
<accession>A0A0D2EJC3</accession>
<evidence type="ECO:0000313" key="8">
    <source>
        <dbReference type="Proteomes" id="UP000054342"/>
    </source>
</evidence>
<dbReference type="PANTHER" id="PTHR31465:SF9">
    <property type="entry name" value="SPHINGOID LONG-CHAIN BASE TRANSPORTER RSB1"/>
    <property type="match status" value="1"/>
</dbReference>
<dbReference type="EMBL" id="KN847320">
    <property type="protein sequence ID" value="KIW54800.1"/>
    <property type="molecule type" value="Genomic_DNA"/>
</dbReference>
<keyword evidence="4 6" id="KW-0472">Membrane</keyword>
<feature type="transmembrane region" description="Helical" evidence="6">
    <location>
        <begin position="103"/>
        <end position="123"/>
    </location>
</feature>
<comment type="subcellular location">
    <subcellularLocation>
        <location evidence="1">Membrane</location>
        <topology evidence="1">Multi-pass membrane protein</topology>
    </subcellularLocation>
</comment>
<sequence length="319" mass="35315">MSSHQPHYISPNGTVYIAGGQDNNCTISVCPVELSVYGYRPSLGLSSALIALYAICCIIQVAFGWRYKTWGFMTAMLLGCVDEILGYVGRIMMYQNPFEHPGFIMQIVLITIGPVFFSAAVYVMLYQIINYISIKHSRFNPRLFYYIFIPCDVVSLILQAVGGAMSSTSNGSSEAGVNIALAGLVLQVVTLFVFMCFGVDYFVRSRSVWRSARIPKKFTVFVVFLSLATILILVRCCYRVYELNQGYSRDSEALRDQSLFIGLEAIMVILSAYALVVAHPGPVFQTGQRHVVEEEVVEQKQMGNISGSSESSELAGGRV</sequence>
<dbReference type="GeneID" id="25329043"/>
<evidence type="ECO:0000313" key="7">
    <source>
        <dbReference type="EMBL" id="KIW54800.1"/>
    </source>
</evidence>
<keyword evidence="8" id="KW-1185">Reference proteome</keyword>
<dbReference type="STRING" id="348802.A0A0D2EJC3"/>
<evidence type="ECO:0008006" key="9">
    <source>
        <dbReference type="Google" id="ProtNLM"/>
    </source>
</evidence>
<feature type="transmembrane region" description="Helical" evidence="6">
    <location>
        <begin position="218"/>
        <end position="241"/>
    </location>
</feature>
<evidence type="ECO:0000256" key="3">
    <source>
        <dbReference type="ARBA" id="ARBA00022989"/>
    </source>
</evidence>
<dbReference type="GO" id="GO:0000324">
    <property type="term" value="C:fungal-type vacuole"/>
    <property type="evidence" value="ECO:0007669"/>
    <property type="project" value="TreeGrafter"/>
</dbReference>
<feature type="transmembrane region" description="Helical" evidence="6">
    <location>
        <begin position="70"/>
        <end position="91"/>
    </location>
</feature>
<feature type="transmembrane region" description="Helical" evidence="6">
    <location>
        <begin position="43"/>
        <end position="63"/>
    </location>
</feature>
<reference evidence="7 8" key="1">
    <citation type="submission" date="2015-01" db="EMBL/GenBank/DDBJ databases">
        <title>The Genome Sequence of Exophiala xenobiotica CBS118157.</title>
        <authorList>
            <consortium name="The Broad Institute Genomics Platform"/>
            <person name="Cuomo C."/>
            <person name="de Hoog S."/>
            <person name="Gorbushina A."/>
            <person name="Stielow B."/>
            <person name="Teixiera M."/>
            <person name="Abouelleil A."/>
            <person name="Chapman S.B."/>
            <person name="Priest M."/>
            <person name="Young S.K."/>
            <person name="Wortman J."/>
            <person name="Nusbaum C."/>
            <person name="Birren B."/>
        </authorList>
    </citation>
    <scope>NUCLEOTIDE SEQUENCE [LARGE SCALE GENOMIC DNA]</scope>
    <source>
        <strain evidence="7 8">CBS 118157</strain>
    </source>
</reference>
<organism evidence="7 8">
    <name type="scientific">Exophiala xenobiotica</name>
    <dbReference type="NCBI Taxonomy" id="348802"/>
    <lineage>
        <taxon>Eukaryota</taxon>
        <taxon>Fungi</taxon>
        <taxon>Dikarya</taxon>
        <taxon>Ascomycota</taxon>
        <taxon>Pezizomycotina</taxon>
        <taxon>Eurotiomycetes</taxon>
        <taxon>Chaetothyriomycetidae</taxon>
        <taxon>Chaetothyriales</taxon>
        <taxon>Herpotrichiellaceae</taxon>
        <taxon>Exophiala</taxon>
    </lineage>
</organism>
<name>A0A0D2EJC3_9EURO</name>
<evidence type="ECO:0000256" key="5">
    <source>
        <dbReference type="SAM" id="MobiDB-lite"/>
    </source>
</evidence>
<dbReference type="PANTHER" id="PTHR31465">
    <property type="entry name" value="PROTEIN RTA1-RELATED"/>
    <property type="match status" value="1"/>
</dbReference>
<keyword evidence="2 6" id="KW-0812">Transmembrane</keyword>
<dbReference type="InterPro" id="IPR007568">
    <property type="entry name" value="RTA1"/>
</dbReference>
<feature type="transmembrane region" description="Helical" evidence="6">
    <location>
        <begin position="143"/>
        <end position="165"/>
    </location>
</feature>